<evidence type="ECO:0000313" key="1">
    <source>
        <dbReference type="EMBL" id="KAH3841986.1"/>
    </source>
</evidence>
<dbReference type="Proteomes" id="UP000828390">
    <property type="component" value="Unassembled WGS sequence"/>
</dbReference>
<reference evidence="1" key="2">
    <citation type="submission" date="2020-11" db="EMBL/GenBank/DDBJ databases">
        <authorList>
            <person name="McCartney M.A."/>
            <person name="Auch B."/>
            <person name="Kono T."/>
            <person name="Mallez S."/>
            <person name="Becker A."/>
            <person name="Gohl D.M."/>
            <person name="Silverstein K.A.T."/>
            <person name="Koren S."/>
            <person name="Bechman K.B."/>
            <person name="Herman A."/>
            <person name="Abrahante J.E."/>
            <person name="Garbe J."/>
        </authorList>
    </citation>
    <scope>NUCLEOTIDE SEQUENCE</scope>
    <source>
        <strain evidence="1">Duluth1</strain>
        <tissue evidence="1">Whole animal</tissue>
    </source>
</reference>
<accession>A0A9D4KLS5</accession>
<dbReference type="AlphaFoldDB" id="A0A9D4KLS5"/>
<protein>
    <submittedName>
        <fullName evidence="1">Uncharacterized protein</fullName>
    </submittedName>
</protein>
<reference evidence="1" key="1">
    <citation type="journal article" date="2019" name="bioRxiv">
        <title>The Genome of the Zebra Mussel, Dreissena polymorpha: A Resource for Invasive Species Research.</title>
        <authorList>
            <person name="McCartney M.A."/>
            <person name="Auch B."/>
            <person name="Kono T."/>
            <person name="Mallez S."/>
            <person name="Zhang Y."/>
            <person name="Obille A."/>
            <person name="Becker A."/>
            <person name="Abrahante J.E."/>
            <person name="Garbe J."/>
            <person name="Badalamenti J.P."/>
            <person name="Herman A."/>
            <person name="Mangelson H."/>
            <person name="Liachko I."/>
            <person name="Sullivan S."/>
            <person name="Sone E.D."/>
            <person name="Koren S."/>
            <person name="Silverstein K.A.T."/>
            <person name="Beckman K.B."/>
            <person name="Gohl D.M."/>
        </authorList>
    </citation>
    <scope>NUCLEOTIDE SEQUENCE</scope>
    <source>
        <strain evidence="1">Duluth1</strain>
        <tissue evidence="1">Whole animal</tissue>
    </source>
</reference>
<dbReference type="EMBL" id="JAIWYP010000004">
    <property type="protein sequence ID" value="KAH3841986.1"/>
    <property type="molecule type" value="Genomic_DNA"/>
</dbReference>
<organism evidence="1 2">
    <name type="scientific">Dreissena polymorpha</name>
    <name type="common">Zebra mussel</name>
    <name type="synonym">Mytilus polymorpha</name>
    <dbReference type="NCBI Taxonomy" id="45954"/>
    <lineage>
        <taxon>Eukaryota</taxon>
        <taxon>Metazoa</taxon>
        <taxon>Spiralia</taxon>
        <taxon>Lophotrochozoa</taxon>
        <taxon>Mollusca</taxon>
        <taxon>Bivalvia</taxon>
        <taxon>Autobranchia</taxon>
        <taxon>Heteroconchia</taxon>
        <taxon>Euheterodonta</taxon>
        <taxon>Imparidentia</taxon>
        <taxon>Neoheterodontei</taxon>
        <taxon>Myida</taxon>
        <taxon>Dreissenoidea</taxon>
        <taxon>Dreissenidae</taxon>
        <taxon>Dreissena</taxon>
    </lineage>
</organism>
<name>A0A9D4KLS5_DREPO</name>
<gene>
    <name evidence="1" type="ORF">DPMN_115474</name>
</gene>
<comment type="caution">
    <text evidence="1">The sequence shown here is derived from an EMBL/GenBank/DDBJ whole genome shotgun (WGS) entry which is preliminary data.</text>
</comment>
<evidence type="ECO:0000313" key="2">
    <source>
        <dbReference type="Proteomes" id="UP000828390"/>
    </source>
</evidence>
<proteinExistence type="predicted"/>
<sequence>MTYVDVKFDKRLKWKHKTHSAEAQAKMKLNIHRKIAATKWVAYDNIITCVY</sequence>
<keyword evidence="2" id="KW-1185">Reference proteome</keyword>